<dbReference type="InterPro" id="IPR036291">
    <property type="entry name" value="NAD(P)-bd_dom_sf"/>
</dbReference>
<evidence type="ECO:0000256" key="1">
    <source>
        <dbReference type="ARBA" id="ARBA00005525"/>
    </source>
</evidence>
<name>A0A2T7G8E8_9RHOB</name>
<dbReference type="PANTHER" id="PTHR11645:SF13">
    <property type="entry name" value="PYRROLINE-5-CARBOXYLATE REDUCTASE CATALYTIC N-TERMINAL DOMAIN-CONTAINING PROTEIN"/>
    <property type="match status" value="1"/>
</dbReference>
<comment type="caution">
    <text evidence="3">The sequence shown here is derived from an EMBL/GenBank/DDBJ whole genome shotgun (WGS) entry which is preliminary data.</text>
</comment>
<comment type="similarity">
    <text evidence="1">Belongs to the pyrroline-5-carboxylate reductase family.</text>
</comment>
<reference evidence="3 4" key="1">
    <citation type="submission" date="2018-04" db="EMBL/GenBank/DDBJ databases">
        <title>Pelagivirga bohaiensis gen. nov., sp. nov., a bacterium isolated from the Bohai Sea.</title>
        <authorList>
            <person name="Ji X."/>
        </authorList>
    </citation>
    <scope>NUCLEOTIDE SEQUENCE [LARGE SCALE GENOMIC DNA]</scope>
    <source>
        <strain evidence="3 4">BH-SD19</strain>
    </source>
</reference>
<evidence type="ECO:0000313" key="3">
    <source>
        <dbReference type="EMBL" id="PVA10690.1"/>
    </source>
</evidence>
<dbReference type="SUPFAM" id="SSF51735">
    <property type="entry name" value="NAD(P)-binding Rossmann-fold domains"/>
    <property type="match status" value="1"/>
</dbReference>
<dbReference type="Gene3D" id="3.40.50.720">
    <property type="entry name" value="NAD(P)-binding Rossmann-like Domain"/>
    <property type="match status" value="1"/>
</dbReference>
<feature type="domain" description="Pyrroline-5-carboxylate reductase catalytic N-terminal" evidence="2">
    <location>
        <begin position="17"/>
        <end position="105"/>
    </location>
</feature>
<dbReference type="GO" id="GO:0004735">
    <property type="term" value="F:pyrroline-5-carboxylate reductase activity"/>
    <property type="evidence" value="ECO:0007669"/>
    <property type="project" value="TreeGrafter"/>
</dbReference>
<dbReference type="Proteomes" id="UP000244446">
    <property type="component" value="Unassembled WGS sequence"/>
</dbReference>
<dbReference type="EMBL" id="QCYH01000003">
    <property type="protein sequence ID" value="PVA10690.1"/>
    <property type="molecule type" value="Genomic_DNA"/>
</dbReference>
<dbReference type="GO" id="GO:0055129">
    <property type="term" value="P:L-proline biosynthetic process"/>
    <property type="evidence" value="ECO:0007669"/>
    <property type="project" value="TreeGrafter"/>
</dbReference>
<keyword evidence="4" id="KW-1185">Reference proteome</keyword>
<dbReference type="OrthoDB" id="9805754at2"/>
<accession>A0A2T7G8E8</accession>
<dbReference type="Pfam" id="PF03807">
    <property type="entry name" value="F420_oxidored"/>
    <property type="match status" value="1"/>
</dbReference>
<sequence length="258" mass="26981">MRRSTTRCGCSRISDMRIGVIGTGTIASAVVEGIAGDGHDIAVSRRSAVQSARLAQMFDNVTVHDNQAVLDRSDVIFLGLMANAAAEILAPLTFRADQRVISLMADCPLERVAQMALPAQAAAVMIPFPGIAQGGSPALGYGDTDLLQELFGARNTIFALSSEAELAAYNCAQAVLSPAVRLVADAADWLGTRVEDRAQGEAFLRALVGSSLMGSDCATLLAALNTPGGYNQRLREHMTDSGMGGALTEGLDNLERGA</sequence>
<organism evidence="3 4">
    <name type="scientific">Pelagivirga sediminicola</name>
    <dbReference type="NCBI Taxonomy" id="2170575"/>
    <lineage>
        <taxon>Bacteria</taxon>
        <taxon>Pseudomonadati</taxon>
        <taxon>Pseudomonadota</taxon>
        <taxon>Alphaproteobacteria</taxon>
        <taxon>Rhodobacterales</taxon>
        <taxon>Paracoccaceae</taxon>
        <taxon>Pelagivirga</taxon>
    </lineage>
</organism>
<evidence type="ECO:0000313" key="4">
    <source>
        <dbReference type="Proteomes" id="UP000244446"/>
    </source>
</evidence>
<dbReference type="AlphaFoldDB" id="A0A2T7G8E8"/>
<proteinExistence type="inferred from homology"/>
<gene>
    <name evidence="3" type="ORF">DC366_07360</name>
</gene>
<dbReference type="InterPro" id="IPR028939">
    <property type="entry name" value="P5C_Rdtase_cat_N"/>
</dbReference>
<dbReference type="PANTHER" id="PTHR11645">
    <property type="entry name" value="PYRROLINE-5-CARBOXYLATE REDUCTASE"/>
    <property type="match status" value="1"/>
</dbReference>
<protein>
    <submittedName>
        <fullName evidence="3">Pyrroline-5-carboxylate reductase</fullName>
    </submittedName>
</protein>
<evidence type="ECO:0000259" key="2">
    <source>
        <dbReference type="Pfam" id="PF03807"/>
    </source>
</evidence>